<sequence>MSEYLLDIKNFPGKKNVVANELSRQGGYDVLSAKSKVPQYVPKLQAIYTLLSQGEMSTDFPILKECILYITIESELYRSMDYKLTNNVQKPINLILVNILFEIGKEYIIISSEYFTKWPVARACTLYDTETTARFLHEEIFAVYDPSASSLAIKEITSKTS</sequence>
<organism evidence="1 2">
    <name type="scientific">Entomophthora muscae</name>
    <dbReference type="NCBI Taxonomy" id="34485"/>
    <lineage>
        <taxon>Eukaryota</taxon>
        <taxon>Fungi</taxon>
        <taxon>Fungi incertae sedis</taxon>
        <taxon>Zoopagomycota</taxon>
        <taxon>Entomophthoromycotina</taxon>
        <taxon>Entomophthoromycetes</taxon>
        <taxon>Entomophthorales</taxon>
        <taxon>Entomophthoraceae</taxon>
        <taxon>Entomophthora</taxon>
    </lineage>
</organism>
<comment type="caution">
    <text evidence="1">The sequence shown here is derived from an EMBL/GenBank/DDBJ whole genome shotgun (WGS) entry which is preliminary data.</text>
</comment>
<gene>
    <name evidence="1" type="ORF">DSO57_1034091</name>
</gene>
<evidence type="ECO:0000313" key="2">
    <source>
        <dbReference type="Proteomes" id="UP001165960"/>
    </source>
</evidence>
<name>A0ACC2TLZ2_9FUNG</name>
<keyword evidence="2" id="KW-1185">Reference proteome</keyword>
<proteinExistence type="predicted"/>
<accession>A0ACC2TLZ2</accession>
<evidence type="ECO:0000313" key="1">
    <source>
        <dbReference type="EMBL" id="KAJ9075622.1"/>
    </source>
</evidence>
<protein>
    <submittedName>
        <fullName evidence="1">Uncharacterized protein</fullName>
    </submittedName>
</protein>
<dbReference type="EMBL" id="QTSX02002408">
    <property type="protein sequence ID" value="KAJ9075622.1"/>
    <property type="molecule type" value="Genomic_DNA"/>
</dbReference>
<reference evidence="1" key="1">
    <citation type="submission" date="2022-04" db="EMBL/GenBank/DDBJ databases">
        <title>Genome of the entomopathogenic fungus Entomophthora muscae.</title>
        <authorList>
            <person name="Elya C."/>
            <person name="Lovett B.R."/>
            <person name="Lee E."/>
            <person name="Macias A.M."/>
            <person name="Hajek A.E."/>
            <person name="De Bivort B.L."/>
            <person name="Kasson M.T."/>
            <person name="De Fine Licht H.H."/>
            <person name="Stajich J.E."/>
        </authorList>
    </citation>
    <scope>NUCLEOTIDE SEQUENCE</scope>
    <source>
        <strain evidence="1">Berkeley</strain>
    </source>
</reference>
<dbReference type="Proteomes" id="UP001165960">
    <property type="component" value="Unassembled WGS sequence"/>
</dbReference>